<dbReference type="GO" id="GO:0005504">
    <property type="term" value="F:fatty acid binding"/>
    <property type="evidence" value="ECO:0007669"/>
    <property type="project" value="TreeGrafter"/>
</dbReference>
<gene>
    <name evidence="1" type="ORF">Dsin_030931</name>
</gene>
<dbReference type="Proteomes" id="UP001281410">
    <property type="component" value="Unassembled WGS sequence"/>
</dbReference>
<dbReference type="PANTHER" id="PTHR47589:SF4">
    <property type="entry name" value="FATTY-ACID-BINDING PROTEIN 1-LIKE"/>
    <property type="match status" value="1"/>
</dbReference>
<dbReference type="InterPro" id="IPR016088">
    <property type="entry name" value="Chalcone_isomerase_3-sand"/>
</dbReference>
<protein>
    <submittedName>
        <fullName evidence="1">Uncharacterized protein</fullName>
    </submittedName>
</protein>
<sequence length="111" mass="12405">MVILFPGLNMNMVRKNFDEVLGASIKKLTGEKKNEEITNKAMGQASDNIKLPSGSVIENSRLPGYICQTKGFNRIQFDGHGDGAYIYMYLGDDVFDEDAREKFGMSLLSLF</sequence>
<dbReference type="Gene3D" id="3.50.70.10">
    <property type="match status" value="1"/>
</dbReference>
<evidence type="ECO:0000313" key="2">
    <source>
        <dbReference type="Proteomes" id="UP001281410"/>
    </source>
</evidence>
<dbReference type="PANTHER" id="PTHR47589">
    <property type="entry name" value="FATTY-ACID-BINDING PROTEIN 1"/>
    <property type="match status" value="1"/>
</dbReference>
<comment type="caution">
    <text evidence="1">The sequence shown here is derived from an EMBL/GenBank/DDBJ whole genome shotgun (WGS) entry which is preliminary data.</text>
</comment>
<dbReference type="EMBL" id="JANJYJ010000010">
    <property type="protein sequence ID" value="KAK3183645.1"/>
    <property type="molecule type" value="Genomic_DNA"/>
</dbReference>
<name>A0AAD9ZLJ8_9ROSI</name>
<dbReference type="GO" id="GO:0009570">
    <property type="term" value="C:chloroplast stroma"/>
    <property type="evidence" value="ECO:0007669"/>
    <property type="project" value="TreeGrafter"/>
</dbReference>
<proteinExistence type="predicted"/>
<organism evidence="1 2">
    <name type="scientific">Dipteronia sinensis</name>
    <dbReference type="NCBI Taxonomy" id="43782"/>
    <lineage>
        <taxon>Eukaryota</taxon>
        <taxon>Viridiplantae</taxon>
        <taxon>Streptophyta</taxon>
        <taxon>Embryophyta</taxon>
        <taxon>Tracheophyta</taxon>
        <taxon>Spermatophyta</taxon>
        <taxon>Magnoliopsida</taxon>
        <taxon>eudicotyledons</taxon>
        <taxon>Gunneridae</taxon>
        <taxon>Pentapetalae</taxon>
        <taxon>rosids</taxon>
        <taxon>malvids</taxon>
        <taxon>Sapindales</taxon>
        <taxon>Sapindaceae</taxon>
        <taxon>Hippocastanoideae</taxon>
        <taxon>Acereae</taxon>
        <taxon>Dipteronia</taxon>
    </lineage>
</organism>
<dbReference type="AlphaFoldDB" id="A0AAD9ZLJ8"/>
<dbReference type="GO" id="GO:0006631">
    <property type="term" value="P:fatty acid metabolic process"/>
    <property type="evidence" value="ECO:0007669"/>
    <property type="project" value="TreeGrafter"/>
</dbReference>
<evidence type="ECO:0000313" key="1">
    <source>
        <dbReference type="EMBL" id="KAK3183645.1"/>
    </source>
</evidence>
<dbReference type="InterPro" id="IPR044228">
    <property type="entry name" value="FAP1"/>
</dbReference>
<reference evidence="1" key="1">
    <citation type="journal article" date="2023" name="Plant J.">
        <title>Genome sequences and population genomics provide insights into the demographic history, inbreeding, and mutation load of two 'living fossil' tree species of Dipteronia.</title>
        <authorList>
            <person name="Feng Y."/>
            <person name="Comes H.P."/>
            <person name="Chen J."/>
            <person name="Zhu S."/>
            <person name="Lu R."/>
            <person name="Zhang X."/>
            <person name="Li P."/>
            <person name="Qiu J."/>
            <person name="Olsen K.M."/>
            <person name="Qiu Y."/>
        </authorList>
    </citation>
    <scope>NUCLEOTIDE SEQUENCE</scope>
    <source>
        <strain evidence="1">NBL</strain>
    </source>
</reference>
<keyword evidence="2" id="KW-1185">Reference proteome</keyword>
<accession>A0AAD9ZLJ8</accession>